<dbReference type="AlphaFoldDB" id="A0AAN2PK53"/>
<name>A0AAN2PK53_9BACI</name>
<sequence>MKEENEAIPPIHNTDLHKALQHVSEQFKVSLPELRDTIESLIQKQSMQLSEADEKSSPIEELNTAIIKNREIIKKNLQTLNRI</sequence>
<dbReference type="RefSeq" id="WP_048688858.1">
    <property type="nucleotide sequence ID" value="NZ_CCXW01000001.1"/>
</dbReference>
<comment type="caution">
    <text evidence="1">The sequence shown here is derived from an EMBL/GenBank/DDBJ whole genome shotgun (WGS) entry which is preliminary data.</text>
</comment>
<protein>
    <submittedName>
        <fullName evidence="1">Uncharacterized protein</fullName>
    </submittedName>
</protein>
<proteinExistence type="predicted"/>
<reference evidence="1 2" key="1">
    <citation type="journal article" date="2014" name="Genome Announc.">
        <title>Genome Sequence of Bacillus simplex Strain P558, Isolated from a Human Fecal Sample.</title>
        <authorList>
            <person name="Croce O."/>
            <person name="Hugon P."/>
            <person name="Lagier J.C."/>
            <person name="Bibi F."/>
            <person name="Robert C."/>
            <person name="Azhar E.I."/>
            <person name="Raoult D."/>
            <person name="Fournier P.E."/>
        </authorList>
    </citation>
    <scope>NUCLEOTIDE SEQUENCE [LARGE SCALE GENOMIC DNA]</scope>
    <source>
        <strain evidence="1 2">P558</strain>
    </source>
</reference>
<dbReference type="Proteomes" id="UP000182110">
    <property type="component" value="Unassembled WGS sequence"/>
</dbReference>
<dbReference type="EMBL" id="CCXW01000001">
    <property type="protein sequence ID" value="CEG33963.1"/>
    <property type="molecule type" value="Genomic_DNA"/>
</dbReference>
<keyword evidence="2" id="KW-1185">Reference proteome</keyword>
<organism evidence="1 2">
    <name type="scientific">Peribacillus simplex</name>
    <dbReference type="NCBI Taxonomy" id="1478"/>
    <lineage>
        <taxon>Bacteria</taxon>
        <taxon>Bacillati</taxon>
        <taxon>Bacillota</taxon>
        <taxon>Bacilli</taxon>
        <taxon>Bacillales</taxon>
        <taxon>Bacillaceae</taxon>
        <taxon>Peribacillus</taxon>
    </lineage>
</organism>
<accession>A0AAN2PK53</accession>
<evidence type="ECO:0000313" key="2">
    <source>
        <dbReference type="Proteomes" id="UP000182110"/>
    </source>
</evidence>
<evidence type="ECO:0000313" key="1">
    <source>
        <dbReference type="EMBL" id="CEG33963.1"/>
    </source>
</evidence>
<gene>
    <name evidence="1" type="ORF">BN1180_04150</name>
</gene>